<dbReference type="Gene3D" id="2.30.42.10">
    <property type="match status" value="1"/>
</dbReference>
<gene>
    <name evidence="5" type="ORF">BRAD3257_3836</name>
</gene>
<organism evidence="5 6">
    <name type="scientific">Bradyrhizobium vignae</name>
    <dbReference type="NCBI Taxonomy" id="1549949"/>
    <lineage>
        <taxon>Bacteria</taxon>
        <taxon>Pseudomonadati</taxon>
        <taxon>Pseudomonadota</taxon>
        <taxon>Alphaproteobacteria</taxon>
        <taxon>Hyphomicrobiales</taxon>
        <taxon>Nitrobacteraceae</taxon>
        <taxon>Bradyrhizobium</taxon>
    </lineage>
</organism>
<dbReference type="InterPro" id="IPR001478">
    <property type="entry name" value="PDZ"/>
</dbReference>
<keyword evidence="1" id="KW-0645">Protease</keyword>
<feature type="region of interest" description="Disordered" evidence="3">
    <location>
        <begin position="201"/>
        <end position="230"/>
    </location>
</feature>
<dbReference type="InterPro" id="IPR009003">
    <property type="entry name" value="Peptidase_S1_PA"/>
</dbReference>
<dbReference type="GO" id="GO:0006508">
    <property type="term" value="P:proteolysis"/>
    <property type="evidence" value="ECO:0007669"/>
    <property type="project" value="UniProtKB-KW"/>
</dbReference>
<dbReference type="InterPro" id="IPR036034">
    <property type="entry name" value="PDZ_sf"/>
</dbReference>
<accession>A0A2U3Q0C0</accession>
<dbReference type="PANTHER" id="PTHR43343:SF3">
    <property type="entry name" value="PROTEASE DO-LIKE 8, CHLOROPLASTIC"/>
    <property type="match status" value="1"/>
</dbReference>
<dbReference type="InterPro" id="IPR001940">
    <property type="entry name" value="Peptidase_S1C"/>
</dbReference>
<proteinExistence type="predicted"/>
<sequence>MAEGAALLGLHGRQMQMAEFGVNFPGGAWAPPGPTRNGLFADDRRNLWLSLSLGGRWRLPISVVARPGCPARHFRGDQEGRSPHAEQLTSCRSRNVLSRRFRRAKAHHLLESTALQDTTAGDRSREPDNGRAMKMDLALRKLIHAHLRTSAISMVALAALTVSTAPAEPKSDGAPNTFAEIAERVQPAVIGVISKSAEPEQIVPDLPFSDMPDEDTPDAQASKPSEKDPNVRETIAIGSGFFISPDGYAVTNSHVVKDNGTAEIRTTDKKTYSAKVIGRDPLSDLALIKVDGRTDFGYVKVAEQSPRVGDWVLTAGNPFGLGGTVTAGIVSAREREIENGPTDGFLQIDAPINSGDSGGPTLDTNGDVIGVNSMILSLSGGWAGVAFAIPAETVRSVIPQLKEKGTVTRGSIGVEVQSVTPEISDSLGADDLHGAIVTNVQTNGSAAKAGLRSGDVITKVEGDAVRSASELTKKIHAMAPGSSAQLAMVRAGKQSILSVTLDQLPREPRQRPPINPE</sequence>
<dbReference type="SUPFAM" id="SSF50494">
    <property type="entry name" value="Trypsin-like serine proteases"/>
    <property type="match status" value="1"/>
</dbReference>
<evidence type="ECO:0000256" key="1">
    <source>
        <dbReference type="ARBA" id="ARBA00022670"/>
    </source>
</evidence>
<dbReference type="Proteomes" id="UP000246085">
    <property type="component" value="Chromosome BRAD3257"/>
</dbReference>
<evidence type="ECO:0000256" key="3">
    <source>
        <dbReference type="SAM" id="MobiDB-lite"/>
    </source>
</evidence>
<dbReference type="PANTHER" id="PTHR43343">
    <property type="entry name" value="PEPTIDASE S12"/>
    <property type="match status" value="1"/>
</dbReference>
<feature type="domain" description="PDZ" evidence="4">
    <location>
        <begin position="408"/>
        <end position="469"/>
    </location>
</feature>
<evidence type="ECO:0000313" key="6">
    <source>
        <dbReference type="Proteomes" id="UP000246085"/>
    </source>
</evidence>
<dbReference type="SMART" id="SM00228">
    <property type="entry name" value="PDZ"/>
    <property type="match status" value="1"/>
</dbReference>
<dbReference type="PRINTS" id="PR00834">
    <property type="entry name" value="PROTEASES2C"/>
</dbReference>
<dbReference type="EC" id="3.4.21.108" evidence="5"/>
<evidence type="ECO:0000256" key="2">
    <source>
        <dbReference type="ARBA" id="ARBA00022801"/>
    </source>
</evidence>
<protein>
    <submittedName>
        <fullName evidence="5">Putative HtrA2 peptidase</fullName>
        <ecNumber evidence="5">3.4.21.108</ecNumber>
    </submittedName>
</protein>
<dbReference type="Pfam" id="PF13365">
    <property type="entry name" value="Trypsin_2"/>
    <property type="match status" value="1"/>
</dbReference>
<dbReference type="AlphaFoldDB" id="A0A2U3Q0C0"/>
<dbReference type="PROSITE" id="PS50106">
    <property type="entry name" value="PDZ"/>
    <property type="match status" value="1"/>
</dbReference>
<dbReference type="KEGG" id="bvz:BRAD3257_3836"/>
<reference evidence="5 6" key="1">
    <citation type="submission" date="2018-03" db="EMBL/GenBank/DDBJ databases">
        <authorList>
            <person name="Gully D."/>
        </authorList>
    </citation>
    <scope>NUCLEOTIDE SEQUENCE [LARGE SCALE GENOMIC DNA]</scope>
    <source>
        <strain evidence="5">ORS3257</strain>
    </source>
</reference>
<dbReference type="GO" id="GO:0004252">
    <property type="term" value="F:serine-type endopeptidase activity"/>
    <property type="evidence" value="ECO:0007669"/>
    <property type="project" value="InterPro"/>
</dbReference>
<evidence type="ECO:0000313" key="5">
    <source>
        <dbReference type="EMBL" id="SPP94850.1"/>
    </source>
</evidence>
<dbReference type="EMBL" id="LS398110">
    <property type="protein sequence ID" value="SPP94850.1"/>
    <property type="molecule type" value="Genomic_DNA"/>
</dbReference>
<name>A0A2U3Q0C0_9BRAD</name>
<dbReference type="Gene3D" id="2.40.10.120">
    <property type="match status" value="1"/>
</dbReference>
<dbReference type="SUPFAM" id="SSF50156">
    <property type="entry name" value="PDZ domain-like"/>
    <property type="match status" value="1"/>
</dbReference>
<keyword evidence="2 5" id="KW-0378">Hydrolase</keyword>
<dbReference type="Pfam" id="PF13180">
    <property type="entry name" value="PDZ_2"/>
    <property type="match status" value="1"/>
</dbReference>
<dbReference type="InterPro" id="IPR051201">
    <property type="entry name" value="Chloro_Bact_Ser_Proteases"/>
</dbReference>
<evidence type="ECO:0000259" key="4">
    <source>
        <dbReference type="PROSITE" id="PS50106"/>
    </source>
</evidence>